<dbReference type="AlphaFoldDB" id="A0A7J7JS96"/>
<feature type="domain" description="C-type lectin" evidence="2">
    <location>
        <begin position="34"/>
        <end position="122"/>
    </location>
</feature>
<dbReference type="InterPro" id="IPR016186">
    <property type="entry name" value="C-type_lectin-like/link_sf"/>
</dbReference>
<organism evidence="3 4">
    <name type="scientific">Bugula neritina</name>
    <name type="common">Brown bryozoan</name>
    <name type="synonym">Sertularia neritina</name>
    <dbReference type="NCBI Taxonomy" id="10212"/>
    <lineage>
        <taxon>Eukaryota</taxon>
        <taxon>Metazoa</taxon>
        <taxon>Spiralia</taxon>
        <taxon>Lophotrochozoa</taxon>
        <taxon>Bryozoa</taxon>
        <taxon>Gymnolaemata</taxon>
        <taxon>Cheilostomatida</taxon>
        <taxon>Flustrina</taxon>
        <taxon>Buguloidea</taxon>
        <taxon>Bugulidae</taxon>
        <taxon>Bugula</taxon>
    </lineage>
</organism>
<accession>A0A7J7JS96</accession>
<dbReference type="PANTHER" id="PTHR22801:SF63">
    <property type="entry name" value="C-TYPE LECTIN DOMAIN-CONTAINING PROTEIN"/>
    <property type="match status" value="1"/>
</dbReference>
<dbReference type="Gene3D" id="3.10.100.10">
    <property type="entry name" value="Mannose-Binding Protein A, subunit A"/>
    <property type="match status" value="1"/>
</dbReference>
<dbReference type="Proteomes" id="UP000593567">
    <property type="component" value="Unassembled WGS sequence"/>
</dbReference>
<keyword evidence="1" id="KW-0732">Signal</keyword>
<reference evidence="3" key="1">
    <citation type="submission" date="2020-06" db="EMBL/GenBank/DDBJ databases">
        <title>Draft genome of Bugula neritina, a colonial animal packing powerful symbionts and potential medicines.</title>
        <authorList>
            <person name="Rayko M."/>
        </authorList>
    </citation>
    <scope>NUCLEOTIDE SEQUENCE [LARGE SCALE GENOMIC DNA]</scope>
    <source>
        <strain evidence="3">Kwan_BN1</strain>
    </source>
</reference>
<dbReference type="SMART" id="SM00034">
    <property type="entry name" value="CLECT"/>
    <property type="match status" value="1"/>
</dbReference>
<keyword evidence="4" id="KW-1185">Reference proteome</keyword>
<dbReference type="SUPFAM" id="SSF56436">
    <property type="entry name" value="C-type lectin-like"/>
    <property type="match status" value="1"/>
</dbReference>
<proteinExistence type="predicted"/>
<sequence>MQSTIVTYRILFLLLFAVVGCPDVSSGYLYAEPRFGKCYHFVDTERYWTEANTYCAGHQGHVVTVGSWAIQQYLVGKIQSIGFGKNGYWIGANDRNSEGAWRWDSEQDRITSGWITHVLHPSITITSFANMVPDLPRLFLYLVNSQQSLVSNQQINLQQEI</sequence>
<dbReference type="InterPro" id="IPR001304">
    <property type="entry name" value="C-type_lectin-like"/>
</dbReference>
<comment type="caution">
    <text evidence="3">The sequence shown here is derived from an EMBL/GenBank/DDBJ whole genome shotgun (WGS) entry which is preliminary data.</text>
</comment>
<evidence type="ECO:0000256" key="1">
    <source>
        <dbReference type="SAM" id="SignalP"/>
    </source>
</evidence>
<protein>
    <submittedName>
        <fullName evidence="3">CLEC17A</fullName>
    </submittedName>
</protein>
<evidence type="ECO:0000259" key="2">
    <source>
        <dbReference type="PROSITE" id="PS50041"/>
    </source>
</evidence>
<name>A0A7J7JS96_BUGNE</name>
<evidence type="ECO:0000313" key="3">
    <source>
        <dbReference type="EMBL" id="KAF6029219.1"/>
    </source>
</evidence>
<dbReference type="Pfam" id="PF00059">
    <property type="entry name" value="Lectin_C"/>
    <property type="match status" value="1"/>
</dbReference>
<dbReference type="InterPro" id="IPR050801">
    <property type="entry name" value="Ca-Dep_Lectins_ImmuneDev"/>
</dbReference>
<dbReference type="CDD" id="cd00037">
    <property type="entry name" value="CLECT"/>
    <property type="match status" value="1"/>
</dbReference>
<dbReference type="PROSITE" id="PS50041">
    <property type="entry name" value="C_TYPE_LECTIN_2"/>
    <property type="match status" value="1"/>
</dbReference>
<dbReference type="EMBL" id="VXIV02001845">
    <property type="protein sequence ID" value="KAF6029219.1"/>
    <property type="molecule type" value="Genomic_DNA"/>
</dbReference>
<evidence type="ECO:0000313" key="4">
    <source>
        <dbReference type="Proteomes" id="UP000593567"/>
    </source>
</evidence>
<dbReference type="InterPro" id="IPR016187">
    <property type="entry name" value="CTDL_fold"/>
</dbReference>
<feature type="signal peptide" evidence="1">
    <location>
        <begin position="1"/>
        <end position="26"/>
    </location>
</feature>
<gene>
    <name evidence="3" type="ORF">EB796_012478</name>
</gene>
<dbReference type="OrthoDB" id="418245at2759"/>
<feature type="chain" id="PRO_5029531534" evidence="1">
    <location>
        <begin position="27"/>
        <end position="161"/>
    </location>
</feature>
<dbReference type="PANTHER" id="PTHR22801">
    <property type="entry name" value="LITHOSTATHINE"/>
    <property type="match status" value="1"/>
</dbReference>